<keyword evidence="5" id="KW-0456">Lyase</keyword>
<sequence length="733" mass="81571">MPSITPFSNLFLSSGVEDNNEAREFFKKVIDLGISFKTSPNVFSERVKAVPSKVTFDRMPKAGLSFEGLMQEFEDITLSSSNWSSPNFLGFPDAANSVAGLAAAMLIPMLNQNMANQEICSPEATFKEMEVIHWLREALGYSVPISYMAASGVGGVETLGGCLSNTIALLAAREKLFPGSSLKGIPVLPNKIRVLVPNVIEHYSIRSAMAWLSLGEQNVIRVPVNDKFHMDQIALERIIEEERDNGNHILACILLEHKIWFHVDACHGTQLVFSNKHKHKLQGIEGADSVTIDPHKTLFLPYNCSFVLFRDPATHAATSTNSDLILNTRWSLGQITPFIGSKAFDALKLWSLIKCLGKDCLGRLIDDRLELTGAIQSEIRQRSHLVLMNETDINSCMMVFMPQELQDFCLQQNTRLSDSDMEKLNKINYKVRDEIRKDGNYYVHGFPLKSCSHERFIAPGKQLYVLRTMNGNPTSAIENARGLLDEIERLGLQFLKDAQYQIMGPDSPASRLRKIETKLDHSIRAFLGGRDYATVIYGSSALGENALLSDIDLMIFVRDAEPSLHRGVEAIFRSIMQEEGILIDAEVPFERKLLVPIQLASKAVKSGPPLDESGRVLGIRKTPDYLGSEEMLKRLVFNVLTTPNKILSVSGGIVDDVKRLEHEAANKLVDLIRTINPGKLNTAEDFVKLASSDGARSGEEYLGYKGRANVVAKLTQMFHNVSKTKIQPKTGIY</sequence>
<evidence type="ECO:0000256" key="3">
    <source>
        <dbReference type="ARBA" id="ARBA00022793"/>
    </source>
</evidence>
<feature type="modified residue" description="N6-(pyridoxal phosphate)lysine" evidence="6">
    <location>
        <position position="296"/>
    </location>
</feature>
<dbReference type="InterPro" id="IPR015422">
    <property type="entry name" value="PyrdxlP-dep_Trfase_small"/>
</dbReference>
<evidence type="ECO:0000256" key="1">
    <source>
        <dbReference type="ARBA" id="ARBA00001933"/>
    </source>
</evidence>
<evidence type="ECO:0000313" key="7">
    <source>
        <dbReference type="EMBL" id="PVH91212.1"/>
    </source>
</evidence>
<protein>
    <submittedName>
        <fullName evidence="7">PLP-dependent transferase</fullName>
    </submittedName>
</protein>
<dbReference type="Pfam" id="PF00282">
    <property type="entry name" value="Pyridoxal_deC"/>
    <property type="match status" value="1"/>
</dbReference>
<dbReference type="InterPro" id="IPR002129">
    <property type="entry name" value="PyrdxlP-dep_de-COase"/>
</dbReference>
<dbReference type="STRING" id="97972.A0A2V1CZP4"/>
<evidence type="ECO:0000256" key="6">
    <source>
        <dbReference type="PIRSR" id="PIRSR602129-50"/>
    </source>
</evidence>
<dbReference type="OrthoDB" id="3704102at2759"/>
<dbReference type="Gene3D" id="3.90.1150.10">
    <property type="entry name" value="Aspartate Aminotransferase, domain 1"/>
    <property type="match status" value="1"/>
</dbReference>
<dbReference type="InterPro" id="IPR043519">
    <property type="entry name" value="NT_sf"/>
</dbReference>
<comment type="cofactor">
    <cofactor evidence="1 6">
        <name>pyridoxal 5'-phosphate</name>
        <dbReference type="ChEBI" id="CHEBI:597326"/>
    </cofactor>
</comment>
<dbReference type="InterPro" id="IPR015421">
    <property type="entry name" value="PyrdxlP-dep_Trfase_major"/>
</dbReference>
<organism evidence="7 8">
    <name type="scientific">Periconia macrospinosa</name>
    <dbReference type="NCBI Taxonomy" id="97972"/>
    <lineage>
        <taxon>Eukaryota</taxon>
        <taxon>Fungi</taxon>
        <taxon>Dikarya</taxon>
        <taxon>Ascomycota</taxon>
        <taxon>Pezizomycotina</taxon>
        <taxon>Dothideomycetes</taxon>
        <taxon>Pleosporomycetidae</taxon>
        <taxon>Pleosporales</taxon>
        <taxon>Massarineae</taxon>
        <taxon>Periconiaceae</taxon>
        <taxon>Periconia</taxon>
    </lineage>
</organism>
<reference evidence="7 8" key="1">
    <citation type="journal article" date="2018" name="Sci. Rep.">
        <title>Comparative genomics provides insights into the lifestyle and reveals functional heterogeneity of dark septate endophytic fungi.</title>
        <authorList>
            <person name="Knapp D.G."/>
            <person name="Nemeth J.B."/>
            <person name="Barry K."/>
            <person name="Hainaut M."/>
            <person name="Henrissat B."/>
            <person name="Johnson J."/>
            <person name="Kuo A."/>
            <person name="Lim J.H.P."/>
            <person name="Lipzen A."/>
            <person name="Nolan M."/>
            <person name="Ohm R.A."/>
            <person name="Tamas L."/>
            <person name="Grigoriev I.V."/>
            <person name="Spatafora J.W."/>
            <person name="Nagy L.G."/>
            <person name="Kovacs G.M."/>
        </authorList>
    </citation>
    <scope>NUCLEOTIDE SEQUENCE [LARGE SCALE GENOMIC DNA]</scope>
    <source>
        <strain evidence="7 8">DSE2036</strain>
    </source>
</reference>
<dbReference type="AlphaFoldDB" id="A0A2V1CZP4"/>
<comment type="similarity">
    <text evidence="2">Belongs to the group II decarboxylase family.</text>
</comment>
<dbReference type="InterPro" id="IPR015424">
    <property type="entry name" value="PyrdxlP-dep_Trfase"/>
</dbReference>
<dbReference type="GO" id="GO:0016831">
    <property type="term" value="F:carboxy-lyase activity"/>
    <property type="evidence" value="ECO:0007669"/>
    <property type="project" value="UniProtKB-KW"/>
</dbReference>
<dbReference type="Proteomes" id="UP000244855">
    <property type="component" value="Unassembled WGS sequence"/>
</dbReference>
<dbReference type="GO" id="GO:0030170">
    <property type="term" value="F:pyridoxal phosphate binding"/>
    <property type="evidence" value="ECO:0007669"/>
    <property type="project" value="InterPro"/>
</dbReference>
<evidence type="ECO:0000313" key="8">
    <source>
        <dbReference type="Proteomes" id="UP000244855"/>
    </source>
</evidence>
<proteinExistence type="inferred from homology"/>
<name>A0A2V1CZP4_9PLEO</name>
<keyword evidence="3" id="KW-0210">Decarboxylase</keyword>
<evidence type="ECO:0000256" key="2">
    <source>
        <dbReference type="ARBA" id="ARBA00009533"/>
    </source>
</evidence>
<dbReference type="GO" id="GO:0019752">
    <property type="term" value="P:carboxylic acid metabolic process"/>
    <property type="evidence" value="ECO:0007669"/>
    <property type="project" value="InterPro"/>
</dbReference>
<evidence type="ECO:0000256" key="5">
    <source>
        <dbReference type="ARBA" id="ARBA00023239"/>
    </source>
</evidence>
<keyword evidence="7" id="KW-0808">Transferase</keyword>
<keyword evidence="8" id="KW-1185">Reference proteome</keyword>
<evidence type="ECO:0000256" key="4">
    <source>
        <dbReference type="ARBA" id="ARBA00022898"/>
    </source>
</evidence>
<gene>
    <name evidence="7" type="ORF">DM02DRAFT_706333</name>
</gene>
<accession>A0A2V1CZP4</accession>
<dbReference type="PANTHER" id="PTHR45677:SF8">
    <property type="entry name" value="CYSTEINE SULFINIC ACID DECARBOXYLASE"/>
    <property type="match status" value="1"/>
</dbReference>
<keyword evidence="4 6" id="KW-0663">Pyridoxal phosphate</keyword>
<dbReference type="SUPFAM" id="SSF53383">
    <property type="entry name" value="PLP-dependent transferases"/>
    <property type="match status" value="1"/>
</dbReference>
<dbReference type="GO" id="GO:0005737">
    <property type="term" value="C:cytoplasm"/>
    <property type="evidence" value="ECO:0007669"/>
    <property type="project" value="TreeGrafter"/>
</dbReference>
<dbReference type="SUPFAM" id="SSF81301">
    <property type="entry name" value="Nucleotidyltransferase"/>
    <property type="match status" value="1"/>
</dbReference>
<dbReference type="EMBL" id="KZ805928">
    <property type="protein sequence ID" value="PVH91212.1"/>
    <property type="molecule type" value="Genomic_DNA"/>
</dbReference>
<dbReference type="GO" id="GO:0016740">
    <property type="term" value="F:transferase activity"/>
    <property type="evidence" value="ECO:0007669"/>
    <property type="project" value="UniProtKB-KW"/>
</dbReference>
<dbReference type="PANTHER" id="PTHR45677">
    <property type="entry name" value="GLUTAMATE DECARBOXYLASE-RELATED"/>
    <property type="match status" value="1"/>
</dbReference>
<dbReference type="Gene3D" id="3.40.640.10">
    <property type="entry name" value="Type I PLP-dependent aspartate aminotransferase-like (Major domain)"/>
    <property type="match status" value="2"/>
</dbReference>